<dbReference type="AlphaFoldDB" id="A0A814LQX1"/>
<evidence type="ECO:0000256" key="3">
    <source>
        <dbReference type="SAM" id="Coils"/>
    </source>
</evidence>
<organism evidence="6 7">
    <name type="scientific">Adineta ricciae</name>
    <name type="common">Rotifer</name>
    <dbReference type="NCBI Taxonomy" id="249248"/>
    <lineage>
        <taxon>Eukaryota</taxon>
        <taxon>Metazoa</taxon>
        <taxon>Spiralia</taxon>
        <taxon>Gnathifera</taxon>
        <taxon>Rotifera</taxon>
        <taxon>Eurotatoria</taxon>
        <taxon>Bdelloidea</taxon>
        <taxon>Adinetida</taxon>
        <taxon>Adinetidae</taxon>
        <taxon>Adineta</taxon>
    </lineage>
</organism>
<dbReference type="InterPro" id="IPR040240">
    <property type="entry name" value="TAF1"/>
</dbReference>
<accession>A0A814LQX1</accession>
<evidence type="ECO:0000256" key="2">
    <source>
        <dbReference type="ARBA" id="ARBA00023242"/>
    </source>
</evidence>
<dbReference type="InterPro" id="IPR022591">
    <property type="entry name" value="TAF1_HAT_dom"/>
</dbReference>
<dbReference type="GO" id="GO:0017025">
    <property type="term" value="F:TBP-class protein binding"/>
    <property type="evidence" value="ECO:0007669"/>
    <property type="project" value="InterPro"/>
</dbReference>
<proteinExistence type="predicted"/>
<dbReference type="GO" id="GO:0004402">
    <property type="term" value="F:histone acetyltransferase activity"/>
    <property type="evidence" value="ECO:0007669"/>
    <property type="project" value="InterPro"/>
</dbReference>
<comment type="caution">
    <text evidence="6">The sequence shown here is derived from an EMBL/GenBank/DDBJ whole genome shotgun (WGS) entry which is preliminary data.</text>
</comment>
<comment type="subcellular location">
    <subcellularLocation>
        <location evidence="1">Nucleus</location>
    </subcellularLocation>
</comment>
<reference evidence="6" key="1">
    <citation type="submission" date="2021-02" db="EMBL/GenBank/DDBJ databases">
        <authorList>
            <person name="Nowell W R."/>
        </authorList>
    </citation>
    <scope>NUCLEOTIDE SEQUENCE</scope>
</reference>
<keyword evidence="3" id="KW-0175">Coiled coil</keyword>
<evidence type="ECO:0000313" key="7">
    <source>
        <dbReference type="Proteomes" id="UP000663852"/>
    </source>
</evidence>
<name>A0A814LQX1_ADIRI</name>
<dbReference type="GO" id="GO:0016251">
    <property type="term" value="F:RNA polymerase II general transcription initiation factor activity"/>
    <property type="evidence" value="ECO:0007669"/>
    <property type="project" value="InterPro"/>
</dbReference>
<gene>
    <name evidence="6" type="ORF">EDS130_LOCUS18369</name>
</gene>
<dbReference type="EMBL" id="CAJNOJ010000085">
    <property type="protein sequence ID" value="CAF1069627.1"/>
    <property type="molecule type" value="Genomic_DNA"/>
</dbReference>
<dbReference type="OrthoDB" id="5752at2759"/>
<sequence length="941" mass="111346">MKRLPMHCDDLPLDKRVKLSSVVHIKNELDLFREQQPVLPSASQEIYITKPLIHSIKEENEIFNTLNNTLPVEYQSWENLIIRHSNAIKPVPFEETAWIPSHEYRTMAAYQKEILGRNTDYMENLRYDDRNRITNWYSIFPLNDAVILKNLSDNQNFQFDLNHKLKYVNPQQDLTVTELAIEPSVLSTRKEKVVFQKKIHSFKHNKESRLHRTRNVLARVGLSGFLPDNHNECYSHNKNYNESTKSKTISFWNLSNDLHYDDNCEQSFVTKRQMNSSQNLDFVFYPVFRTVDELRCFHRPLLRSIDHQRCWIPIQFINIATSDQSIRVKSDLTARFGEILLFEYSEQYPVLLNESGMFSKIRIYLRPQHFKADTKSHEIDYGELVYTHASPFLWSIPRGFNVQTIENNMFIAPIYRQTSSPTDFLVIYNTKDQFYIRNIDTIHIVGQQCPLIEVPIPQSKRVNLFQRDLLQIYIYRLFLQSNERPRRIRIEDIKRVFPRLAESSIRKRLKTSADFRRTGNLKACIELSLKWILSDYFSDDCNSWILKNDFRLPTEDEMRDLIKPEYCCAYASMVAAEQRLKDAGLCDKHNVDFDNYDEEDDQFDYPMELNNEILEAPWNTTRAYLGALKGKYLMQAFSIGSRTIQRTKTNNDMKHLRRAVTGTDADLRRLQLKDARRLLLKFNISEKIIQSLTRWEIVDLIRTLSTHQAKEGISDNMVKFARGAKHFQAQQFEKYKENCQKQFELQNRIFTCTNEQSTDDELSNDSDELNEMSQLLENLLRENHALPLTSEHRKMLHITRTYLDNQGESYQRDEFIRNNDSVIQAYVKIRQNKSDKFIKTYYTLNDNEREKLKRERRRLQEQLRRVKRNEARYNQYEKQQILLQIRQENLALIKSTQACQSLSSSPITLQRSASILSNLQLSLSDNDDDDDDNSSSSNLHF</sequence>
<dbReference type="GO" id="GO:0005669">
    <property type="term" value="C:transcription factor TFIID complex"/>
    <property type="evidence" value="ECO:0007669"/>
    <property type="project" value="InterPro"/>
</dbReference>
<feature type="coiled-coil region" evidence="3">
    <location>
        <begin position="842"/>
        <end position="879"/>
    </location>
</feature>
<feature type="region of interest" description="Disordered" evidence="4">
    <location>
        <begin position="922"/>
        <end position="941"/>
    </location>
</feature>
<feature type="domain" description="Transcription initiation factor TFIID subunit 1 histone acetyltransferase" evidence="5">
    <location>
        <begin position="252"/>
        <end position="700"/>
    </location>
</feature>
<evidence type="ECO:0000313" key="6">
    <source>
        <dbReference type="EMBL" id="CAF1069627.1"/>
    </source>
</evidence>
<keyword evidence="2" id="KW-0539">Nucleus</keyword>
<dbReference type="Pfam" id="PF12157">
    <property type="entry name" value="DUF3591"/>
    <property type="match status" value="1"/>
</dbReference>
<protein>
    <recommendedName>
        <fullName evidence="5">Transcription initiation factor TFIID subunit 1 histone acetyltransferase domain-containing protein</fullName>
    </recommendedName>
</protein>
<dbReference type="GO" id="GO:0051123">
    <property type="term" value="P:RNA polymerase II preinitiation complex assembly"/>
    <property type="evidence" value="ECO:0007669"/>
    <property type="project" value="TreeGrafter"/>
</dbReference>
<dbReference type="PANTHER" id="PTHR13900">
    <property type="entry name" value="TRANSCRIPTION INITIATION FACTOR TFIID"/>
    <property type="match status" value="1"/>
</dbReference>
<evidence type="ECO:0000259" key="5">
    <source>
        <dbReference type="Pfam" id="PF12157"/>
    </source>
</evidence>
<evidence type="ECO:0000256" key="4">
    <source>
        <dbReference type="SAM" id="MobiDB-lite"/>
    </source>
</evidence>
<dbReference type="Proteomes" id="UP000663852">
    <property type="component" value="Unassembled WGS sequence"/>
</dbReference>
<dbReference type="PANTHER" id="PTHR13900:SF0">
    <property type="entry name" value="TRANSCRIPTION INITIATION FACTOR TFIID SUBUNIT 1"/>
    <property type="match status" value="1"/>
</dbReference>
<evidence type="ECO:0000256" key="1">
    <source>
        <dbReference type="ARBA" id="ARBA00004123"/>
    </source>
</evidence>